<dbReference type="RefSeq" id="WP_154572774.1">
    <property type="nucleotide sequence ID" value="NZ_JAXDSY010000025.1"/>
</dbReference>
<evidence type="ECO:0000313" key="8">
    <source>
        <dbReference type="EMBL" id="MST69304.1"/>
    </source>
</evidence>
<keyword evidence="3 6" id="KW-0812">Transmembrane</keyword>
<evidence type="ECO:0000256" key="5">
    <source>
        <dbReference type="ARBA" id="ARBA00023136"/>
    </source>
</evidence>
<keyword evidence="4 6" id="KW-1133">Transmembrane helix</keyword>
<feature type="transmembrane region" description="Helical" evidence="6">
    <location>
        <begin position="12"/>
        <end position="31"/>
    </location>
</feature>
<evidence type="ECO:0000256" key="3">
    <source>
        <dbReference type="ARBA" id="ARBA00022692"/>
    </source>
</evidence>
<evidence type="ECO:0000256" key="6">
    <source>
        <dbReference type="SAM" id="Phobius"/>
    </source>
</evidence>
<dbReference type="PANTHER" id="PTHR33545:SF9">
    <property type="entry name" value="UPF0750 MEMBRANE PROTEIN YITE"/>
    <property type="match status" value="1"/>
</dbReference>
<dbReference type="Pfam" id="PF02588">
    <property type="entry name" value="YitT_membrane"/>
    <property type="match status" value="1"/>
</dbReference>
<dbReference type="PANTHER" id="PTHR33545">
    <property type="entry name" value="UPF0750 MEMBRANE PROTEIN YITT-RELATED"/>
    <property type="match status" value="1"/>
</dbReference>
<feature type="transmembrane region" description="Helical" evidence="6">
    <location>
        <begin position="176"/>
        <end position="194"/>
    </location>
</feature>
<keyword evidence="2" id="KW-1003">Cell membrane</keyword>
<feature type="domain" description="DUF2179" evidence="7">
    <location>
        <begin position="223"/>
        <end position="275"/>
    </location>
</feature>
<comment type="caution">
    <text evidence="8">The sequence shown here is derived from an EMBL/GenBank/DDBJ whole genome shotgun (WGS) entry which is preliminary data.</text>
</comment>
<gene>
    <name evidence="8" type="ORF">FYJ66_06845</name>
</gene>
<evidence type="ECO:0000256" key="2">
    <source>
        <dbReference type="ARBA" id="ARBA00022475"/>
    </source>
</evidence>
<dbReference type="InterPro" id="IPR003740">
    <property type="entry name" value="YitT"/>
</dbReference>
<feature type="transmembrane region" description="Helical" evidence="6">
    <location>
        <begin position="151"/>
        <end position="170"/>
    </location>
</feature>
<proteinExistence type="predicted"/>
<keyword evidence="5 6" id="KW-0472">Membrane</keyword>
<dbReference type="PIRSF" id="PIRSF006483">
    <property type="entry name" value="Membrane_protein_YitT"/>
    <property type="match status" value="1"/>
</dbReference>
<dbReference type="GO" id="GO:0005886">
    <property type="term" value="C:plasma membrane"/>
    <property type="evidence" value="ECO:0007669"/>
    <property type="project" value="UniProtKB-SubCell"/>
</dbReference>
<protein>
    <submittedName>
        <fullName evidence="8">YitT family protein</fullName>
    </submittedName>
</protein>
<name>A0A6A8MBK9_9FIRM</name>
<evidence type="ECO:0000256" key="4">
    <source>
        <dbReference type="ARBA" id="ARBA00022989"/>
    </source>
</evidence>
<evidence type="ECO:0000256" key="1">
    <source>
        <dbReference type="ARBA" id="ARBA00004651"/>
    </source>
</evidence>
<dbReference type="InterPro" id="IPR051461">
    <property type="entry name" value="UPF0750_membrane"/>
</dbReference>
<dbReference type="EMBL" id="VUNB01000005">
    <property type="protein sequence ID" value="MST69304.1"/>
    <property type="molecule type" value="Genomic_DNA"/>
</dbReference>
<evidence type="ECO:0000259" key="7">
    <source>
        <dbReference type="Pfam" id="PF10035"/>
    </source>
</evidence>
<dbReference type="CDD" id="cd16380">
    <property type="entry name" value="YitT_C"/>
    <property type="match status" value="1"/>
</dbReference>
<accession>A0A6A8MBK9</accession>
<feature type="transmembrane region" description="Helical" evidence="6">
    <location>
        <begin position="51"/>
        <end position="73"/>
    </location>
</feature>
<sequence length="282" mass="31345">MIKKNTIKEYFLITIASFLVATCVFFFLMPSHTALGSVTGLAIVLTNFTPLSVATLTLIMNLILLVVGFIFVGKEFGAKTVYTSIAIPLFQRMYEILLPDNKSLTGSQALDALTYIVSVSFAMAMLFSLNASSGGLDIITKIMNKYFHMEIGKSFSILGTLIALTAALAYDSKTVVISVLGTYFQGIVLDHFIFGRNIKRRVCILSDHQDEIIDYVLHTLHSGASIYEVKGAYDQVIRQEVLVIVDKNEYQKLMTFLSKTDPKAFVTVYNVGEVRYNPKPVE</sequence>
<dbReference type="Gene3D" id="3.30.70.120">
    <property type="match status" value="1"/>
</dbReference>
<dbReference type="Pfam" id="PF10035">
    <property type="entry name" value="DUF2179"/>
    <property type="match status" value="1"/>
</dbReference>
<comment type="subcellular location">
    <subcellularLocation>
        <location evidence="1">Cell membrane</location>
        <topology evidence="1">Multi-pass membrane protein</topology>
    </subcellularLocation>
</comment>
<dbReference type="AlphaFoldDB" id="A0A6A8MBK9"/>
<organism evidence="8">
    <name type="scientific">Baileyella intestinalis</name>
    <dbReference type="NCBI Taxonomy" id="2606709"/>
    <lineage>
        <taxon>Bacteria</taxon>
        <taxon>Bacillati</taxon>
        <taxon>Bacillota</taxon>
        <taxon>Clostridia</taxon>
        <taxon>Peptostreptococcales</taxon>
        <taxon>Anaerovoracaceae</taxon>
        <taxon>Baileyella</taxon>
    </lineage>
</organism>
<dbReference type="InterPro" id="IPR015867">
    <property type="entry name" value="N-reg_PII/ATP_PRibTrfase_C"/>
</dbReference>
<dbReference type="InterPro" id="IPR019264">
    <property type="entry name" value="DUF2179"/>
</dbReference>
<reference evidence="8" key="1">
    <citation type="submission" date="2019-09" db="EMBL/GenBank/DDBJ databases">
        <title>In-depth cultivation of the pig gut microbiome towards novel bacterial diversity and tailored functional studies.</title>
        <authorList>
            <person name="Wylensek D."/>
            <person name="Hitch T.C.A."/>
            <person name="Clavel T."/>
        </authorList>
    </citation>
    <scope>NUCLEOTIDE SEQUENCE</scope>
    <source>
        <strain evidence="8">RF-744-FAT-WT-3</strain>
    </source>
</reference>